<dbReference type="Pfam" id="PF00561">
    <property type="entry name" value="Abhydrolase_1"/>
    <property type="match status" value="1"/>
</dbReference>
<proteinExistence type="predicted"/>
<dbReference type="EC" id="3.1.1.24" evidence="2"/>
<dbReference type="InterPro" id="IPR000073">
    <property type="entry name" value="AB_hydrolase_1"/>
</dbReference>
<evidence type="ECO:0000313" key="3">
    <source>
        <dbReference type="Proteomes" id="UP000277294"/>
    </source>
</evidence>
<dbReference type="SUPFAM" id="SSF53474">
    <property type="entry name" value="alpha/beta-Hydrolases"/>
    <property type="match status" value="1"/>
</dbReference>
<dbReference type="InterPro" id="IPR050266">
    <property type="entry name" value="AB_hydrolase_sf"/>
</dbReference>
<keyword evidence="2" id="KW-0378">Hydrolase</keyword>
<accession>A0A3P4B1C2</accession>
<evidence type="ECO:0000313" key="2">
    <source>
        <dbReference type="EMBL" id="VCU70089.1"/>
    </source>
</evidence>
<dbReference type="PRINTS" id="PR00111">
    <property type="entry name" value="ABHYDROLASE"/>
</dbReference>
<protein>
    <submittedName>
        <fullName evidence="2">3-oxoadipate enol-lactonase 2</fullName>
        <ecNumber evidence="2">3.1.1.24</ecNumber>
    </submittedName>
</protein>
<evidence type="ECO:0000259" key="1">
    <source>
        <dbReference type="Pfam" id="PF00561"/>
    </source>
</evidence>
<dbReference type="Gene3D" id="3.40.50.1820">
    <property type="entry name" value="alpha/beta hydrolase"/>
    <property type="match status" value="1"/>
</dbReference>
<dbReference type="RefSeq" id="WP_124079601.1">
    <property type="nucleotide sequence ID" value="NZ_UWPJ01000017.1"/>
</dbReference>
<sequence length="274" mass="29038">MNTNLDQLLQENTKSRLDPATGLGFTESGPAGAPAVVLVHSILTDSRIWAGARAQLERTHRVIAIDLPGHGGVPAAQAEVSLSSLADAIVQLAASLGADRFDFIGVSLGAMIGYDLAARHPGRLHSLLACDAPPRSPDNYPAMWEDRIARAQRDGTATLVDETLARWFTPHTMEQRPGWLDALAGQIAATDAAGFAQCARAISRFDYVEALSCCPVRTTMLAGSADAAIVPAMRDLAPAMPAAAWVEIPQAGHLPHLENAQAFEAALARHFHSS</sequence>
<dbReference type="AlphaFoldDB" id="A0A3P4B1C2"/>
<dbReference type="OrthoDB" id="9793083at2"/>
<dbReference type="InterPro" id="IPR029058">
    <property type="entry name" value="AB_hydrolase_fold"/>
</dbReference>
<dbReference type="GO" id="GO:0047570">
    <property type="term" value="F:3-oxoadipate enol-lactonase activity"/>
    <property type="evidence" value="ECO:0007669"/>
    <property type="project" value="UniProtKB-EC"/>
</dbReference>
<gene>
    <name evidence="2" type="primary">catD_5</name>
    <name evidence="2" type="ORF">PIGHUM_02156</name>
</gene>
<name>A0A3P4B1C2_9BURK</name>
<feature type="domain" description="AB hydrolase-1" evidence="1">
    <location>
        <begin position="34"/>
        <end position="260"/>
    </location>
</feature>
<organism evidence="2 3">
    <name type="scientific">Pigmentiphaga humi</name>
    <dbReference type="NCBI Taxonomy" id="2478468"/>
    <lineage>
        <taxon>Bacteria</taxon>
        <taxon>Pseudomonadati</taxon>
        <taxon>Pseudomonadota</taxon>
        <taxon>Betaproteobacteria</taxon>
        <taxon>Burkholderiales</taxon>
        <taxon>Alcaligenaceae</taxon>
        <taxon>Pigmentiphaga</taxon>
    </lineage>
</organism>
<reference evidence="2 3" key="1">
    <citation type="submission" date="2018-10" db="EMBL/GenBank/DDBJ databases">
        <authorList>
            <person name="Criscuolo A."/>
        </authorList>
    </citation>
    <scope>NUCLEOTIDE SEQUENCE [LARGE SCALE GENOMIC DNA]</scope>
    <source>
        <strain evidence="2">DnA1</strain>
    </source>
</reference>
<dbReference type="EMBL" id="UWPJ01000017">
    <property type="protein sequence ID" value="VCU70089.1"/>
    <property type="molecule type" value="Genomic_DNA"/>
</dbReference>
<dbReference type="Proteomes" id="UP000277294">
    <property type="component" value="Unassembled WGS sequence"/>
</dbReference>
<dbReference type="PANTHER" id="PTHR43798">
    <property type="entry name" value="MONOACYLGLYCEROL LIPASE"/>
    <property type="match status" value="1"/>
</dbReference>
<keyword evidence="3" id="KW-1185">Reference proteome</keyword>